<dbReference type="SMART" id="SM00355">
    <property type="entry name" value="ZnF_C2H2"/>
    <property type="match status" value="3"/>
</dbReference>
<evidence type="ECO:0000256" key="2">
    <source>
        <dbReference type="ARBA" id="ARBA00022723"/>
    </source>
</evidence>
<evidence type="ECO:0000313" key="12">
    <source>
        <dbReference type="Proteomes" id="UP000727407"/>
    </source>
</evidence>
<dbReference type="GO" id="GO:0008270">
    <property type="term" value="F:zinc ion binding"/>
    <property type="evidence" value="ECO:0007669"/>
    <property type="project" value="UniProtKB-KW"/>
</dbReference>
<evidence type="ECO:0000256" key="1">
    <source>
        <dbReference type="ARBA" id="ARBA00004123"/>
    </source>
</evidence>
<dbReference type="InterPro" id="IPR013087">
    <property type="entry name" value="Znf_C2H2_type"/>
</dbReference>
<dbReference type="EMBL" id="QNUK01000243">
    <property type="protein sequence ID" value="KAF5897213.1"/>
    <property type="molecule type" value="Genomic_DNA"/>
</dbReference>
<keyword evidence="2" id="KW-0479">Metal-binding</keyword>
<dbReference type="GO" id="GO:0005815">
    <property type="term" value="C:microtubule organizing center"/>
    <property type="evidence" value="ECO:0007669"/>
    <property type="project" value="TreeGrafter"/>
</dbReference>
<feature type="domain" description="C2H2-type" evidence="10">
    <location>
        <begin position="1053"/>
        <end position="1082"/>
    </location>
</feature>
<keyword evidence="12" id="KW-1185">Reference proteome</keyword>
<dbReference type="OrthoDB" id="299638at2759"/>
<dbReference type="FunFam" id="3.30.160.60:FF:000018">
    <property type="entry name" value="Krueppel-like factor 15"/>
    <property type="match status" value="1"/>
</dbReference>
<feature type="region of interest" description="Disordered" evidence="9">
    <location>
        <begin position="696"/>
        <end position="733"/>
    </location>
</feature>
<dbReference type="PROSITE" id="PS50157">
    <property type="entry name" value="ZINC_FINGER_C2H2_2"/>
    <property type="match status" value="3"/>
</dbReference>
<gene>
    <name evidence="11" type="primary">pibf1</name>
    <name evidence="11" type="ORF">DAT39_013071</name>
</gene>
<dbReference type="FunFam" id="3.30.160.60:FF:000624">
    <property type="entry name" value="zinc finger protein 697"/>
    <property type="match status" value="1"/>
</dbReference>
<organism evidence="11 12">
    <name type="scientific">Clarias magur</name>
    <name type="common">Asian catfish</name>
    <name type="synonym">Macropteronotus magur</name>
    <dbReference type="NCBI Taxonomy" id="1594786"/>
    <lineage>
        <taxon>Eukaryota</taxon>
        <taxon>Metazoa</taxon>
        <taxon>Chordata</taxon>
        <taxon>Craniata</taxon>
        <taxon>Vertebrata</taxon>
        <taxon>Euteleostomi</taxon>
        <taxon>Actinopterygii</taxon>
        <taxon>Neopterygii</taxon>
        <taxon>Teleostei</taxon>
        <taxon>Ostariophysi</taxon>
        <taxon>Siluriformes</taxon>
        <taxon>Clariidae</taxon>
        <taxon>Clarias</taxon>
    </lineage>
</organism>
<keyword evidence="3" id="KW-0677">Repeat</keyword>
<dbReference type="GO" id="GO:0005634">
    <property type="term" value="C:nucleus"/>
    <property type="evidence" value="ECO:0007669"/>
    <property type="project" value="UniProtKB-SubCell"/>
</dbReference>
<protein>
    <submittedName>
        <fullName evidence="11">Progesterone-induced-blocking factor 1 isoform X1</fullName>
    </submittedName>
</protein>
<feature type="coiled-coil region" evidence="8">
    <location>
        <begin position="78"/>
        <end position="148"/>
    </location>
</feature>
<feature type="coiled-coil region" evidence="8">
    <location>
        <begin position="633"/>
        <end position="667"/>
    </location>
</feature>
<dbReference type="AlphaFoldDB" id="A0A8J4X8E8"/>
<proteinExistence type="predicted"/>
<dbReference type="InterPro" id="IPR026205">
    <property type="entry name" value="PIBF1"/>
</dbReference>
<comment type="caution">
    <text evidence="11">The sequence shown here is derived from an EMBL/GenBank/DDBJ whole genome shotgun (WGS) entry which is preliminary data.</text>
</comment>
<evidence type="ECO:0000256" key="7">
    <source>
        <dbReference type="PROSITE-ProRule" id="PRU00042"/>
    </source>
</evidence>
<feature type="region of interest" description="Disordered" evidence="9">
    <location>
        <begin position="940"/>
        <end position="970"/>
    </location>
</feature>
<keyword evidence="4 7" id="KW-0863">Zinc-finger</keyword>
<feature type="domain" description="C2H2-type" evidence="10">
    <location>
        <begin position="1083"/>
        <end position="1107"/>
    </location>
</feature>
<feature type="coiled-coil region" evidence="8">
    <location>
        <begin position="198"/>
        <end position="423"/>
    </location>
</feature>
<evidence type="ECO:0000256" key="4">
    <source>
        <dbReference type="ARBA" id="ARBA00022771"/>
    </source>
</evidence>
<feature type="domain" description="C2H2-type" evidence="10">
    <location>
        <begin position="1023"/>
        <end position="1052"/>
    </location>
</feature>
<evidence type="ECO:0000313" key="11">
    <source>
        <dbReference type="EMBL" id="KAF5897213.1"/>
    </source>
</evidence>
<accession>A0A8J4X8E8</accession>
<dbReference type="GO" id="GO:0060271">
    <property type="term" value="P:cilium assembly"/>
    <property type="evidence" value="ECO:0007669"/>
    <property type="project" value="TreeGrafter"/>
</dbReference>
<evidence type="ECO:0000256" key="5">
    <source>
        <dbReference type="ARBA" id="ARBA00022833"/>
    </source>
</evidence>
<dbReference type="Proteomes" id="UP000727407">
    <property type="component" value="Unassembled WGS sequence"/>
</dbReference>
<evidence type="ECO:0000256" key="6">
    <source>
        <dbReference type="ARBA" id="ARBA00023242"/>
    </source>
</evidence>
<sequence length="1107" mass="127518">MATKKPKETLRVNISSSLESEEISLETTVPTEDISSSDEKSGAHRVTKQVLERKELLHNLQLLKIELSQKNLIIDNMKVEHLTKMEELEEQLNEALHQKQILVLRLDSQLKVQQDENRKQQALMKQEMNSILVRQKQLEDTNRQLRERAGDIRRGLRDVELDEEKYLELRDLSEDKLSIPEYVAVRFYEVVTPLRAQVTELQVKKNDLTDDLDGHRKQIKSLMESYEEERRARSELEIRCQRLALDLTDTKQLIQDGDYKRQNYDKVKRERDNYETELRELRKKQEMTELTNTALTKERNDLSKEVATLQQSVTLLQKDKDYLNKQNMELSVRCAHQEDRLERLQAQLEDCKKAREEAYDKYVASRDHYKTEYENKLRDELEHIRLKTSQEIESLQRASKELYERENRNLREARDNAVLEKERSSAAERDAQAKYDHLLEQFRQLQLSSDSRASELQNQMKLKAFEAERAQMVQEETAGNLSLCQIECEKHQRKLEVLTKEFYALQSSSEKRITELQSQNAELQVRLETYEKLEKELDDITMQAAEMENEDEAERVLFSYGYGANVPTTAKRRLKQSVHLARRVLQLEKQNTLLRRDLERSTTHTGQISEELQTANQLLQQAQQPYSYLIETVQQRDTQIQSLKQRLSQTEQEVSALKKERASLLQVKNNMAADLERLLSHREELSAMKQVLVSMRSRHNREPEPELGSGQGARQRPREPGRTADGHQNQLRPKPTVFAKLEMDKYLTPQLQDSPAVKKQCQDSSSVEFFCDDQGSPYSINMNVYLPDIAYLRGGLCRPPRHSVPGQVKNKPVSSPYSSAPDCSVPPALPDFTTIFSSPSAPCTSMDAGNASNGVFIKEEMPSFELPQDGHLFQLLSSDLDVPIQAVSDSHAHAMSSEVPSFHDLHLAATQTVNKPYCAMPTHAYPLNPSGHFVQGHTQVKAPYLPPSPPTSEPGSPDRQKEMLHNLTPPPSYAATIASKMAGRMPAHQGPASARAPAPPGTGVMPVRYNRRTNPDLEKRRIHHCDYPGCKKVYTKSSHLKAHLRTHTGEKPYRCTWDGCDWRFARSDELTRHFRKHTGSKPFQCVVCSRSFSRSDHLALHMKRHQN</sequence>
<reference evidence="11" key="1">
    <citation type="submission" date="2020-07" db="EMBL/GenBank/DDBJ databases">
        <title>Clarias magur genome sequencing, assembly and annotation.</title>
        <authorList>
            <person name="Kushwaha B."/>
            <person name="Kumar R."/>
            <person name="Das P."/>
            <person name="Joshi C.G."/>
            <person name="Kumar D."/>
            <person name="Nagpure N.S."/>
            <person name="Pandey M."/>
            <person name="Agarwal S."/>
            <person name="Srivastava S."/>
            <person name="Singh M."/>
            <person name="Sahoo L."/>
            <person name="Jayasankar P."/>
            <person name="Meher P.K."/>
            <person name="Koringa P.G."/>
            <person name="Iquebal M.A."/>
            <person name="Das S.P."/>
            <person name="Bit A."/>
            <person name="Patnaik S."/>
            <person name="Patel N."/>
            <person name="Shah T.M."/>
            <person name="Hinsu A."/>
            <person name="Jena J.K."/>
        </authorList>
    </citation>
    <scope>NUCLEOTIDE SEQUENCE</scope>
    <source>
        <strain evidence="11">CIFAMagur01</strain>
        <tissue evidence="11">Testis</tissue>
    </source>
</reference>
<feature type="coiled-coil region" evidence="8">
    <location>
        <begin position="481"/>
        <end position="550"/>
    </location>
</feature>
<feature type="compositionally biased region" description="Basic and acidic residues" evidence="9">
    <location>
        <begin position="716"/>
        <end position="725"/>
    </location>
</feature>
<feature type="region of interest" description="Disordered" evidence="9">
    <location>
        <begin position="983"/>
        <end position="1008"/>
    </location>
</feature>
<keyword evidence="6" id="KW-0539">Nucleus</keyword>
<evidence type="ECO:0000256" key="3">
    <source>
        <dbReference type="ARBA" id="ARBA00022737"/>
    </source>
</evidence>
<dbReference type="Gene3D" id="3.30.160.60">
    <property type="entry name" value="Classic Zinc Finger"/>
    <property type="match status" value="3"/>
</dbReference>
<dbReference type="PANTHER" id="PTHR18950">
    <property type="entry name" value="PROGESTERONE-INDUCED BLOCKING FACTOR 1"/>
    <property type="match status" value="1"/>
</dbReference>
<dbReference type="PANTHER" id="PTHR18950:SF0">
    <property type="entry name" value="PROGESTERONE IMMUNOMODULATORY BINDING FACTOR 1"/>
    <property type="match status" value="1"/>
</dbReference>
<comment type="subcellular location">
    <subcellularLocation>
        <location evidence="1">Nucleus</location>
    </subcellularLocation>
</comment>
<dbReference type="Pfam" id="PF00096">
    <property type="entry name" value="zf-C2H2"/>
    <property type="match status" value="3"/>
</dbReference>
<dbReference type="PROSITE" id="PS00028">
    <property type="entry name" value="ZINC_FINGER_C2H2_1"/>
    <property type="match status" value="3"/>
</dbReference>
<dbReference type="InterPro" id="IPR036236">
    <property type="entry name" value="Znf_C2H2_sf"/>
</dbReference>
<evidence type="ECO:0000259" key="10">
    <source>
        <dbReference type="PROSITE" id="PS50157"/>
    </source>
</evidence>
<feature type="region of interest" description="Disordered" evidence="9">
    <location>
        <begin position="20"/>
        <end position="46"/>
    </location>
</feature>
<dbReference type="FunFam" id="3.30.160.60:FF:000021">
    <property type="entry name" value="Basic krueppel-like factor 3"/>
    <property type="match status" value="1"/>
</dbReference>
<keyword evidence="8" id="KW-0175">Coiled coil</keyword>
<dbReference type="SUPFAM" id="SSF57667">
    <property type="entry name" value="beta-beta-alpha zinc fingers"/>
    <property type="match status" value="2"/>
</dbReference>
<evidence type="ECO:0000256" key="8">
    <source>
        <dbReference type="SAM" id="Coils"/>
    </source>
</evidence>
<keyword evidence="5" id="KW-0862">Zinc</keyword>
<dbReference type="CDD" id="cd21579">
    <property type="entry name" value="KLF5_N"/>
    <property type="match status" value="1"/>
</dbReference>
<name>A0A8J4X8E8_CLAMG</name>
<evidence type="ECO:0000256" key="9">
    <source>
        <dbReference type="SAM" id="MobiDB-lite"/>
    </source>
</evidence>